<reference evidence="1 2" key="1">
    <citation type="submission" date="2024-02" db="EMBL/GenBank/DDBJ databases">
        <title>Haloferula sargassicola NBRC 104335.</title>
        <authorList>
            <person name="Ichikawa N."/>
            <person name="Katano-Makiyama Y."/>
            <person name="Hidaka K."/>
        </authorList>
    </citation>
    <scope>NUCLEOTIDE SEQUENCE [LARGE SCALE GENOMIC DNA]</scope>
    <source>
        <strain evidence="1 2">NBRC 104335</strain>
    </source>
</reference>
<dbReference type="Proteomes" id="UP001476282">
    <property type="component" value="Unassembled WGS sequence"/>
</dbReference>
<accession>A0ABP9UQW5</accession>
<sequence>MLAHERGTPGANSQQGVRHRRRCLDNSLRALMIVPRMRFLLPVLKPFSPALAFAVTMASIGSSHAATVYGSSGTESAPGLLPYIVGNGGVALESLTLYENVGNGISSSIANTDPLDAATWLSSLPSDESRIVSISLGVIQQSVERINPEFFRWIVEQSAITPDRLAIIEGDRFQGGEGRRGGGYSSWETVDYDPSFGSSWFLVETPGIVAIPEPSFCFLGGLGMLSLFRRRR</sequence>
<organism evidence="1 2">
    <name type="scientific">Haloferula sargassicola</name>
    <dbReference type="NCBI Taxonomy" id="490096"/>
    <lineage>
        <taxon>Bacteria</taxon>
        <taxon>Pseudomonadati</taxon>
        <taxon>Verrucomicrobiota</taxon>
        <taxon>Verrucomicrobiia</taxon>
        <taxon>Verrucomicrobiales</taxon>
        <taxon>Verrucomicrobiaceae</taxon>
        <taxon>Haloferula</taxon>
    </lineage>
</organism>
<protein>
    <recommendedName>
        <fullName evidence="3">PEP-CTERM protein-sorting domain-containing protein</fullName>
    </recommendedName>
</protein>
<proteinExistence type="predicted"/>
<dbReference type="EMBL" id="BAABRI010000019">
    <property type="protein sequence ID" value="GAA5483941.1"/>
    <property type="molecule type" value="Genomic_DNA"/>
</dbReference>
<keyword evidence="2" id="KW-1185">Reference proteome</keyword>
<name>A0ABP9UQW5_9BACT</name>
<evidence type="ECO:0000313" key="1">
    <source>
        <dbReference type="EMBL" id="GAA5483941.1"/>
    </source>
</evidence>
<evidence type="ECO:0008006" key="3">
    <source>
        <dbReference type="Google" id="ProtNLM"/>
    </source>
</evidence>
<evidence type="ECO:0000313" key="2">
    <source>
        <dbReference type="Proteomes" id="UP001476282"/>
    </source>
</evidence>
<gene>
    <name evidence="1" type="ORF">Hsar01_03178</name>
</gene>
<comment type="caution">
    <text evidence="1">The sequence shown here is derived from an EMBL/GenBank/DDBJ whole genome shotgun (WGS) entry which is preliminary data.</text>
</comment>